<evidence type="ECO:0000313" key="3">
    <source>
        <dbReference type="Proteomes" id="UP001283361"/>
    </source>
</evidence>
<organism evidence="2 3">
    <name type="scientific">Elysia crispata</name>
    <name type="common">lettuce slug</name>
    <dbReference type="NCBI Taxonomy" id="231223"/>
    <lineage>
        <taxon>Eukaryota</taxon>
        <taxon>Metazoa</taxon>
        <taxon>Spiralia</taxon>
        <taxon>Lophotrochozoa</taxon>
        <taxon>Mollusca</taxon>
        <taxon>Gastropoda</taxon>
        <taxon>Heterobranchia</taxon>
        <taxon>Euthyneura</taxon>
        <taxon>Panpulmonata</taxon>
        <taxon>Sacoglossa</taxon>
        <taxon>Placobranchoidea</taxon>
        <taxon>Plakobranchidae</taxon>
        <taxon>Elysia</taxon>
    </lineage>
</organism>
<dbReference type="Pfam" id="PF00059">
    <property type="entry name" value="Lectin_C"/>
    <property type="match status" value="1"/>
</dbReference>
<sequence>MTSIIRSSGGGPPVFPLCLMFEVYITHLPLPCQLWWRSPSIPAVSNVLAVHHPPSFTLPALWRSPSIPAVSNVLAVHHPPSFTLPALVEVPQYSRSLVEVQELHVSAASLERQQIFTKVTSSSLGSDRLGQAWTDQSLAGCGLSCKGKYGSRCQTFMYNSNTGLCTPGSFLKSGTFGAALAPSAAEGDLFAPISCDTSDGFTHVISGTLAACIMASNFSLNYPDAHALCLHLGAHLFVSRSIQRFNLLPPMIKYVIGLTDIAEEGKFVWQDNGETIMESFKTSLFNSGEPNDIRGEDCVNVRVTGSNHIANDYPCDTFKHRFVCERSYIRY</sequence>
<dbReference type="SUPFAM" id="SSF56436">
    <property type="entry name" value="C-type lectin-like"/>
    <property type="match status" value="1"/>
</dbReference>
<dbReference type="AlphaFoldDB" id="A0AAE1DD32"/>
<comment type="caution">
    <text evidence="2">The sequence shown here is derived from an EMBL/GenBank/DDBJ whole genome shotgun (WGS) entry which is preliminary data.</text>
</comment>
<dbReference type="Proteomes" id="UP001283361">
    <property type="component" value="Unassembled WGS sequence"/>
</dbReference>
<proteinExistence type="predicted"/>
<evidence type="ECO:0000313" key="2">
    <source>
        <dbReference type="EMBL" id="KAK3766274.1"/>
    </source>
</evidence>
<feature type="domain" description="C-type lectin" evidence="1">
    <location>
        <begin position="208"/>
        <end position="316"/>
    </location>
</feature>
<dbReference type="InterPro" id="IPR050801">
    <property type="entry name" value="Ca-Dep_Lectins_ImmuneDev"/>
</dbReference>
<reference evidence="2" key="1">
    <citation type="journal article" date="2023" name="G3 (Bethesda)">
        <title>A reference genome for the long-term kleptoplast-retaining sea slug Elysia crispata morphotype clarki.</title>
        <authorList>
            <person name="Eastman K.E."/>
            <person name="Pendleton A.L."/>
            <person name="Shaikh M.A."/>
            <person name="Suttiyut T."/>
            <person name="Ogas R."/>
            <person name="Tomko P."/>
            <person name="Gavelis G."/>
            <person name="Widhalm J.R."/>
            <person name="Wisecaver J.H."/>
        </authorList>
    </citation>
    <scope>NUCLEOTIDE SEQUENCE</scope>
    <source>
        <strain evidence="2">ECLA1</strain>
    </source>
</reference>
<gene>
    <name evidence="2" type="ORF">RRG08_053400</name>
</gene>
<evidence type="ECO:0000259" key="1">
    <source>
        <dbReference type="PROSITE" id="PS50041"/>
    </source>
</evidence>
<dbReference type="CDD" id="cd00037">
    <property type="entry name" value="CLECT"/>
    <property type="match status" value="1"/>
</dbReference>
<dbReference type="InterPro" id="IPR001304">
    <property type="entry name" value="C-type_lectin-like"/>
</dbReference>
<dbReference type="SMART" id="SM00034">
    <property type="entry name" value="CLECT"/>
    <property type="match status" value="1"/>
</dbReference>
<dbReference type="PANTHER" id="PTHR22801">
    <property type="entry name" value="LITHOSTATHINE"/>
    <property type="match status" value="1"/>
</dbReference>
<dbReference type="Gene3D" id="3.10.100.10">
    <property type="entry name" value="Mannose-Binding Protein A, subunit A"/>
    <property type="match status" value="1"/>
</dbReference>
<protein>
    <recommendedName>
        <fullName evidence="1">C-type lectin domain-containing protein</fullName>
    </recommendedName>
</protein>
<dbReference type="EMBL" id="JAWDGP010004238">
    <property type="protein sequence ID" value="KAK3766274.1"/>
    <property type="molecule type" value="Genomic_DNA"/>
</dbReference>
<dbReference type="PROSITE" id="PS50041">
    <property type="entry name" value="C_TYPE_LECTIN_2"/>
    <property type="match status" value="1"/>
</dbReference>
<dbReference type="InterPro" id="IPR016187">
    <property type="entry name" value="CTDL_fold"/>
</dbReference>
<dbReference type="PANTHER" id="PTHR22801:SF63">
    <property type="entry name" value="C-TYPE LECTIN DOMAIN-CONTAINING PROTEIN"/>
    <property type="match status" value="1"/>
</dbReference>
<name>A0AAE1DD32_9GAST</name>
<keyword evidence="3" id="KW-1185">Reference proteome</keyword>
<dbReference type="InterPro" id="IPR016186">
    <property type="entry name" value="C-type_lectin-like/link_sf"/>
</dbReference>
<accession>A0AAE1DD32</accession>